<dbReference type="Gene3D" id="3.30.1490.10">
    <property type="match status" value="1"/>
</dbReference>
<evidence type="ECO:0000256" key="1">
    <source>
        <dbReference type="ARBA" id="ARBA00006471"/>
    </source>
</evidence>
<evidence type="ECO:0000313" key="5">
    <source>
        <dbReference type="EMBL" id="BAW34761.1"/>
    </source>
</evidence>
<dbReference type="Pfam" id="PF00410">
    <property type="entry name" value="Ribosomal_S8"/>
    <property type="match status" value="1"/>
</dbReference>
<keyword evidence="3 4" id="KW-0687">Ribonucleoprotein</keyword>
<dbReference type="GO" id="GO:0003735">
    <property type="term" value="F:structural constituent of ribosome"/>
    <property type="evidence" value="ECO:0007669"/>
    <property type="project" value="InterPro"/>
</dbReference>
<dbReference type="GO" id="GO:1990904">
    <property type="term" value="C:ribonucleoprotein complex"/>
    <property type="evidence" value="ECO:0007669"/>
    <property type="project" value="UniProtKB-KW"/>
</dbReference>
<gene>
    <name evidence="4 5" type="primary">rps8</name>
</gene>
<keyword evidence="4" id="KW-0699">rRNA-binding</keyword>
<organism evidence="5">
    <name type="scientific">Palmophyllum crassum</name>
    <dbReference type="NCBI Taxonomy" id="1615899"/>
    <lineage>
        <taxon>Eukaryota</taxon>
        <taxon>Viridiplantae</taxon>
        <taxon>Prasinodermophyta</taxon>
        <taxon>Palmophyllophyceae</taxon>
        <taxon>Palmophyllales</taxon>
        <taxon>Palmophyllaceae</taxon>
        <taxon>Palmophyllum</taxon>
    </lineage>
</organism>
<dbReference type="InterPro" id="IPR000630">
    <property type="entry name" value="Ribosomal_uS8"/>
</dbReference>
<dbReference type="EMBL" id="AP017927">
    <property type="protein sequence ID" value="BAW34761.1"/>
    <property type="molecule type" value="Genomic_DNA"/>
</dbReference>
<accession>A0A1L7NXY4</accession>
<geneLocation type="chloroplast" evidence="5"/>
<dbReference type="NCBIfam" id="NF001109">
    <property type="entry name" value="PRK00136.1"/>
    <property type="match status" value="1"/>
</dbReference>
<dbReference type="InterPro" id="IPR035987">
    <property type="entry name" value="Ribosomal_uS8_sf"/>
</dbReference>
<comment type="subcellular location">
    <subcellularLocation>
        <location evidence="4">Plastid</location>
        <location evidence="4">Chloroplast</location>
    </subcellularLocation>
</comment>
<dbReference type="Gene3D" id="3.30.1370.30">
    <property type="match status" value="1"/>
</dbReference>
<evidence type="ECO:0000256" key="2">
    <source>
        <dbReference type="ARBA" id="ARBA00022980"/>
    </source>
</evidence>
<dbReference type="PANTHER" id="PTHR11758">
    <property type="entry name" value="40S RIBOSOMAL PROTEIN S15A"/>
    <property type="match status" value="1"/>
</dbReference>
<dbReference type="GO" id="GO:0006412">
    <property type="term" value="P:translation"/>
    <property type="evidence" value="ECO:0007669"/>
    <property type="project" value="UniProtKB-UniRule"/>
</dbReference>
<comment type="function">
    <text evidence="4">One of the primary rRNA binding proteins, it binds directly to 16S rRNA central domain where it helps coordinate assembly of the platform of the 30S subunit.</text>
</comment>
<dbReference type="FunFam" id="3.30.1490.10:FF:000001">
    <property type="entry name" value="30S ribosomal protein S8"/>
    <property type="match status" value="1"/>
</dbReference>
<dbReference type="GO" id="GO:0009507">
    <property type="term" value="C:chloroplast"/>
    <property type="evidence" value="ECO:0007669"/>
    <property type="project" value="UniProtKB-SubCell"/>
</dbReference>
<comment type="similarity">
    <text evidence="1 4">Belongs to the universal ribosomal protein uS8 family.</text>
</comment>
<dbReference type="GO" id="GO:0019843">
    <property type="term" value="F:rRNA binding"/>
    <property type="evidence" value="ECO:0007669"/>
    <property type="project" value="UniProtKB-UniRule"/>
</dbReference>
<proteinExistence type="inferred from homology"/>
<comment type="subunit">
    <text evidence="4">Part of the 30S ribosomal subunit.</text>
</comment>
<keyword evidence="5" id="KW-0934">Plastid</keyword>
<dbReference type="SUPFAM" id="SSF56047">
    <property type="entry name" value="Ribosomal protein S8"/>
    <property type="match status" value="1"/>
</dbReference>
<dbReference type="HAMAP" id="MF_01302_B">
    <property type="entry name" value="Ribosomal_uS8_B"/>
    <property type="match status" value="1"/>
</dbReference>
<evidence type="ECO:0000256" key="3">
    <source>
        <dbReference type="ARBA" id="ARBA00023274"/>
    </source>
</evidence>
<sequence length="134" mass="15395">MITDPIADILTRIRNSIARKHPFVILPLTKYAKIFAKILLDEGYILTVDEQFNDNKKILILFLKYKYENKQKVSIFTSLKRISRPGLRVYINHKNIPYVLGGMGIAIISTSQGIFSDRKARQLNLGGELLCTIW</sequence>
<protein>
    <recommendedName>
        <fullName evidence="4">Small ribosomal subunit protein uS8c</fullName>
    </recommendedName>
</protein>
<name>A0A1L7NXY4_9VIRI</name>
<evidence type="ECO:0000256" key="4">
    <source>
        <dbReference type="HAMAP-Rule" id="MF_01302"/>
    </source>
</evidence>
<reference evidence="5" key="1">
    <citation type="submission" date="2016-12" db="EMBL/GenBank/DDBJ databases">
        <title>Plant chloroplast DNA.</title>
        <authorList>
            <person name="Ihara K."/>
            <person name="Takabayashi A."/>
        </authorList>
    </citation>
    <scope>NUCLEOTIDE SEQUENCE</scope>
</reference>
<keyword evidence="2 4" id="KW-0689">Ribosomal protein</keyword>
<dbReference type="GO" id="GO:0005840">
    <property type="term" value="C:ribosome"/>
    <property type="evidence" value="ECO:0007669"/>
    <property type="project" value="UniProtKB-KW"/>
</dbReference>
<dbReference type="GeneID" id="30862123"/>
<keyword evidence="5" id="KW-0150">Chloroplast</keyword>
<dbReference type="RefSeq" id="YP_009340814.1">
    <property type="nucleotide sequence ID" value="NC_033387.1"/>
</dbReference>
<keyword evidence="4" id="KW-0694">RNA-binding</keyword>
<dbReference type="AlphaFoldDB" id="A0A1L7NXY4"/>